<dbReference type="OrthoDB" id="1756731at2"/>
<dbReference type="RefSeq" id="WP_013278464.1">
    <property type="nucleotide sequence ID" value="NC_014378.1"/>
</dbReference>
<dbReference type="InterPro" id="IPR024300">
    <property type="entry name" value="SipL_SPOCS_dom"/>
</dbReference>
<proteinExistence type="predicted"/>
<sequence length="139" mass="15936">MLTFTGIFDQVPIDSKLVIPPQKPEMEYILDTKVNVIINKDEVIDTPLLVPEAEDEVQLRKVVVSGIVEIKIVYSALVPDQKVHAAHFNVPFCELIEWPDGPPQGTPIEVDPVIEKEVFMKEDERRIFKSLLIRLDIYR</sequence>
<name>D9QR78_ACEAZ</name>
<dbReference type="KEGG" id="aar:Acear_1512"/>
<reference evidence="2 3" key="1">
    <citation type="journal article" date="2010" name="Stand. Genomic Sci.">
        <title>Complete genome sequence of Acetohalobium arabaticum type strain (Z-7288).</title>
        <authorList>
            <person name="Sikorski J."/>
            <person name="Lapidus A."/>
            <person name="Chertkov O."/>
            <person name="Lucas S."/>
            <person name="Copeland A."/>
            <person name="Glavina Del Rio T."/>
            <person name="Nolan M."/>
            <person name="Tice H."/>
            <person name="Cheng J.F."/>
            <person name="Han C."/>
            <person name="Brambilla E."/>
            <person name="Pitluck S."/>
            <person name="Liolios K."/>
            <person name="Ivanova N."/>
            <person name="Mavromatis K."/>
            <person name="Mikhailova N."/>
            <person name="Pati A."/>
            <person name="Bruce D."/>
            <person name="Detter C."/>
            <person name="Tapia R."/>
            <person name="Goodwin L."/>
            <person name="Chen A."/>
            <person name="Palaniappan K."/>
            <person name="Land M."/>
            <person name="Hauser L."/>
            <person name="Chang Y.J."/>
            <person name="Jeffries C.D."/>
            <person name="Rohde M."/>
            <person name="Goker M."/>
            <person name="Spring S."/>
            <person name="Woyke T."/>
            <person name="Bristow J."/>
            <person name="Eisen J.A."/>
            <person name="Markowitz V."/>
            <person name="Hugenholtz P."/>
            <person name="Kyrpides N.C."/>
            <person name="Klenk H.P."/>
        </authorList>
    </citation>
    <scope>NUCLEOTIDE SEQUENCE [LARGE SCALE GENOMIC DNA]</scope>
    <source>
        <strain evidence="3">ATCC 49924 / DSM 5501 / Z-7288</strain>
    </source>
</reference>
<gene>
    <name evidence="2" type="ordered locus">Acear_1512</name>
</gene>
<evidence type="ECO:0000313" key="2">
    <source>
        <dbReference type="EMBL" id="ADL13019.1"/>
    </source>
</evidence>
<organism evidence="2 3">
    <name type="scientific">Acetohalobium arabaticum (strain ATCC 49924 / DSM 5501 / Z-7288)</name>
    <dbReference type="NCBI Taxonomy" id="574087"/>
    <lineage>
        <taxon>Bacteria</taxon>
        <taxon>Bacillati</taxon>
        <taxon>Bacillota</taxon>
        <taxon>Clostridia</taxon>
        <taxon>Halanaerobiales</taxon>
        <taxon>Halobacteroidaceae</taxon>
        <taxon>Acetohalobium</taxon>
    </lineage>
</organism>
<dbReference type="HOGENOM" id="CLU_1745662_0_0_9"/>
<accession>D9QR78</accession>
<dbReference type="Pfam" id="PF12673">
    <property type="entry name" value="SipL"/>
    <property type="match status" value="1"/>
</dbReference>
<dbReference type="EMBL" id="CP002105">
    <property type="protein sequence ID" value="ADL13019.1"/>
    <property type="molecule type" value="Genomic_DNA"/>
</dbReference>
<dbReference type="AlphaFoldDB" id="D9QR78"/>
<evidence type="ECO:0000259" key="1">
    <source>
        <dbReference type="Pfam" id="PF12673"/>
    </source>
</evidence>
<evidence type="ECO:0000313" key="3">
    <source>
        <dbReference type="Proteomes" id="UP000001661"/>
    </source>
</evidence>
<dbReference type="STRING" id="574087.Acear_1512"/>
<dbReference type="Proteomes" id="UP000001661">
    <property type="component" value="Chromosome"/>
</dbReference>
<dbReference type="eggNOG" id="ENOG503492M">
    <property type="taxonomic scope" value="Bacteria"/>
</dbReference>
<protein>
    <recommendedName>
        <fullName evidence="1">SipL SPOCS domain-containing protein</fullName>
    </recommendedName>
</protein>
<keyword evidence="3" id="KW-1185">Reference proteome</keyword>
<feature type="domain" description="SipL SPOCS" evidence="1">
    <location>
        <begin position="26"/>
        <end position="116"/>
    </location>
</feature>